<dbReference type="GO" id="GO:0048787">
    <property type="term" value="C:presynaptic active zone membrane"/>
    <property type="evidence" value="ECO:0007669"/>
    <property type="project" value="TreeGrafter"/>
</dbReference>
<dbReference type="PROSITE" id="PS00914">
    <property type="entry name" value="SYNTAXIN"/>
    <property type="match status" value="1"/>
</dbReference>
<evidence type="ECO:0000256" key="6">
    <source>
        <dbReference type="RuleBase" id="RU003858"/>
    </source>
</evidence>
<dbReference type="GeneTree" id="ENSGT01050000244948"/>
<dbReference type="Gene3D" id="1.20.58.70">
    <property type="match status" value="1"/>
</dbReference>
<dbReference type="PANTHER" id="PTHR19957:SF30">
    <property type="entry name" value="SYNTAXIN-11"/>
    <property type="match status" value="1"/>
</dbReference>
<dbReference type="AlphaFoldDB" id="A0A3B4BM59"/>
<dbReference type="PROSITE" id="PS50192">
    <property type="entry name" value="T_SNARE"/>
    <property type="match status" value="1"/>
</dbReference>
<dbReference type="PANTHER" id="PTHR19957">
    <property type="entry name" value="SYNTAXIN"/>
    <property type="match status" value="1"/>
</dbReference>
<dbReference type="STRING" id="42514.ENSPNAP00000000862"/>
<reference evidence="8 9" key="1">
    <citation type="submission" date="2020-10" db="EMBL/GenBank/DDBJ databases">
        <title>Pygocentrus nattereri (red-bellied piranha) genome, fPygNat1, primary haplotype.</title>
        <authorList>
            <person name="Myers G."/>
            <person name="Meyer A."/>
            <person name="Karagic N."/>
            <person name="Pippel M."/>
            <person name="Winkler S."/>
            <person name="Tracey A."/>
            <person name="Wood J."/>
            <person name="Formenti G."/>
            <person name="Howe K."/>
            <person name="Fedrigo O."/>
            <person name="Jarvis E.D."/>
        </authorList>
    </citation>
    <scope>NUCLEOTIDE SEQUENCE [LARGE SCALE GENOMIC DNA]</scope>
</reference>
<keyword evidence="3" id="KW-0813">Transport</keyword>
<dbReference type="SMART" id="SM00503">
    <property type="entry name" value="SynN"/>
    <property type="match status" value="1"/>
</dbReference>
<dbReference type="CTD" id="405846"/>
<organism evidence="8 9">
    <name type="scientific">Pygocentrus nattereri</name>
    <name type="common">Red-bellied piranha</name>
    <dbReference type="NCBI Taxonomy" id="42514"/>
    <lineage>
        <taxon>Eukaryota</taxon>
        <taxon>Metazoa</taxon>
        <taxon>Chordata</taxon>
        <taxon>Craniata</taxon>
        <taxon>Vertebrata</taxon>
        <taxon>Euteleostomi</taxon>
        <taxon>Actinopterygii</taxon>
        <taxon>Neopterygii</taxon>
        <taxon>Teleostei</taxon>
        <taxon>Ostariophysi</taxon>
        <taxon>Characiformes</taxon>
        <taxon>Characoidei</taxon>
        <taxon>Pygocentrus</taxon>
    </lineage>
</organism>
<comment type="subcellular location">
    <subcellularLocation>
        <location evidence="1">Endomembrane system</location>
        <topology evidence="1">Peripheral membrane protein</topology>
    </subcellularLocation>
</comment>
<dbReference type="GO" id="GO:0006886">
    <property type="term" value="P:intracellular protein transport"/>
    <property type="evidence" value="ECO:0007669"/>
    <property type="project" value="InterPro"/>
</dbReference>
<reference evidence="8" key="3">
    <citation type="submission" date="2025-09" db="UniProtKB">
        <authorList>
            <consortium name="Ensembl"/>
        </authorList>
    </citation>
    <scope>IDENTIFICATION</scope>
</reference>
<proteinExistence type="inferred from homology"/>
<dbReference type="InterPro" id="IPR006011">
    <property type="entry name" value="Syntaxin_N"/>
</dbReference>
<dbReference type="OrthoDB" id="10255013at2759"/>
<dbReference type="FunFam" id="1.20.58.70:FF:000042">
    <property type="entry name" value="Syntaxin 11b, tandem duplicate 2"/>
    <property type="match status" value="1"/>
</dbReference>
<dbReference type="Pfam" id="PF00804">
    <property type="entry name" value="Syntaxin"/>
    <property type="match status" value="1"/>
</dbReference>
<evidence type="ECO:0000256" key="1">
    <source>
        <dbReference type="ARBA" id="ARBA00004184"/>
    </source>
</evidence>
<accession>A0A3B4BM59</accession>
<dbReference type="RefSeq" id="XP_017555387.1">
    <property type="nucleotide sequence ID" value="XM_017699898.2"/>
</dbReference>
<evidence type="ECO:0000259" key="7">
    <source>
        <dbReference type="PROSITE" id="PS50192"/>
    </source>
</evidence>
<dbReference type="Ensembl" id="ENSPNAT00000013124.2">
    <property type="protein sequence ID" value="ENSPNAP00000000862.1"/>
    <property type="gene ID" value="ENSPNAG00000004944.2"/>
</dbReference>
<dbReference type="Gene3D" id="1.20.5.110">
    <property type="match status" value="1"/>
</dbReference>
<evidence type="ECO:0000313" key="9">
    <source>
        <dbReference type="Proteomes" id="UP001501920"/>
    </source>
</evidence>
<dbReference type="GO" id="GO:0048278">
    <property type="term" value="P:vesicle docking"/>
    <property type="evidence" value="ECO:0007669"/>
    <property type="project" value="TreeGrafter"/>
</dbReference>
<dbReference type="SUPFAM" id="SSF47661">
    <property type="entry name" value="t-snare proteins"/>
    <property type="match status" value="1"/>
</dbReference>
<evidence type="ECO:0000313" key="8">
    <source>
        <dbReference type="Ensembl" id="ENSPNAP00000000862.1"/>
    </source>
</evidence>
<keyword evidence="5" id="KW-0472">Membrane</keyword>
<dbReference type="InterPro" id="IPR010989">
    <property type="entry name" value="SNARE"/>
</dbReference>
<dbReference type="FunFam" id="1.20.5.110:FF:000022">
    <property type="entry name" value="Syntaxin 19"/>
    <property type="match status" value="1"/>
</dbReference>
<dbReference type="GO" id="GO:0000149">
    <property type="term" value="F:SNARE binding"/>
    <property type="evidence" value="ECO:0007669"/>
    <property type="project" value="TreeGrafter"/>
</dbReference>
<dbReference type="InterPro" id="IPR045242">
    <property type="entry name" value="Syntaxin"/>
</dbReference>
<dbReference type="InterPro" id="IPR000727">
    <property type="entry name" value="T_SNARE_dom"/>
</dbReference>
<dbReference type="CDD" id="cd00179">
    <property type="entry name" value="SynN"/>
    <property type="match status" value="1"/>
</dbReference>
<protein>
    <recommendedName>
        <fullName evidence="7">t-SNARE coiled-coil homology domain-containing protein</fullName>
    </recommendedName>
</protein>
<dbReference type="InterPro" id="IPR006012">
    <property type="entry name" value="Syntaxin/epimorphin_CS"/>
</dbReference>
<evidence type="ECO:0000256" key="4">
    <source>
        <dbReference type="ARBA" id="ARBA00023054"/>
    </source>
</evidence>
<comment type="similarity">
    <text evidence="2 6">Belongs to the syntaxin family.</text>
</comment>
<dbReference type="OMA" id="QEAMFEY"/>
<dbReference type="GO" id="GO:0031201">
    <property type="term" value="C:SNARE complex"/>
    <property type="evidence" value="ECO:0007669"/>
    <property type="project" value="TreeGrafter"/>
</dbReference>
<dbReference type="GO" id="GO:0031629">
    <property type="term" value="P:synaptic vesicle fusion to presynaptic active zone membrane"/>
    <property type="evidence" value="ECO:0007669"/>
    <property type="project" value="TreeGrafter"/>
</dbReference>
<evidence type="ECO:0000256" key="3">
    <source>
        <dbReference type="ARBA" id="ARBA00022448"/>
    </source>
</evidence>
<keyword evidence="4" id="KW-0175">Coiled coil</keyword>
<evidence type="ECO:0000256" key="2">
    <source>
        <dbReference type="ARBA" id="ARBA00009063"/>
    </source>
</evidence>
<dbReference type="SMART" id="SM00397">
    <property type="entry name" value="t_SNARE"/>
    <property type="match status" value="1"/>
</dbReference>
<dbReference type="GO" id="GO:0005484">
    <property type="term" value="F:SNAP receptor activity"/>
    <property type="evidence" value="ECO:0007669"/>
    <property type="project" value="InterPro"/>
</dbReference>
<reference evidence="8" key="2">
    <citation type="submission" date="2025-08" db="UniProtKB">
        <authorList>
            <consortium name="Ensembl"/>
        </authorList>
    </citation>
    <scope>IDENTIFICATION</scope>
</reference>
<dbReference type="Pfam" id="PF05739">
    <property type="entry name" value="SNARE"/>
    <property type="match status" value="1"/>
</dbReference>
<keyword evidence="9" id="KW-1185">Reference proteome</keyword>
<sequence>MKDRLCDLSDVQNKLSQEEHLSAENGENIDNGELEQHAVVFEGEDVMDDMFREAQSMHKKIGHLRIEVKRLGKQNTRFLTSVRRISSIKRDSNAIARNIKAEGEKLYAKLQQMDVQCKDLEEKHGAHSAVVRMARSQYISLTSAFHGAMSEYNEAEMAQRESCKMRIQRQAEIMGKEVTGDQIEEMIETGKWNVFSDDLVTDGRTFRSALNEIENRHKELLELESRIRDIRDLFFQLALQVEQQGAMVDNIEANVCATQEFVGRATAEIKKAVKYKKKNPCRQLFCCCFPCCNK</sequence>
<evidence type="ECO:0000256" key="5">
    <source>
        <dbReference type="ARBA" id="ARBA00023136"/>
    </source>
</evidence>
<feature type="domain" description="T-SNARE coiled-coil homology" evidence="7">
    <location>
        <begin position="210"/>
        <end position="272"/>
    </location>
</feature>
<dbReference type="Proteomes" id="UP001501920">
    <property type="component" value="Chromosome 10"/>
</dbReference>
<name>A0A3B4BM59_PYGNA</name>
<dbReference type="GeneID" id="108428693"/>
<dbReference type="GO" id="GO:0008021">
    <property type="term" value="C:synaptic vesicle"/>
    <property type="evidence" value="ECO:0007669"/>
    <property type="project" value="TreeGrafter"/>
</dbReference>